<organism evidence="2 3">
    <name type="scientific">Caligus rogercresseyi</name>
    <name type="common">Sea louse</name>
    <dbReference type="NCBI Taxonomy" id="217165"/>
    <lineage>
        <taxon>Eukaryota</taxon>
        <taxon>Metazoa</taxon>
        <taxon>Ecdysozoa</taxon>
        <taxon>Arthropoda</taxon>
        <taxon>Crustacea</taxon>
        <taxon>Multicrustacea</taxon>
        <taxon>Hexanauplia</taxon>
        <taxon>Copepoda</taxon>
        <taxon>Siphonostomatoida</taxon>
        <taxon>Caligidae</taxon>
        <taxon>Caligus</taxon>
    </lineage>
</organism>
<reference evidence="3" key="1">
    <citation type="submission" date="2021-01" db="EMBL/GenBank/DDBJ databases">
        <title>Caligus Genome Assembly.</title>
        <authorList>
            <person name="Gallardo-Escarate C."/>
        </authorList>
    </citation>
    <scope>NUCLEOTIDE SEQUENCE [LARGE SCALE GENOMIC DNA]</scope>
</reference>
<keyword evidence="3" id="KW-1185">Reference proteome</keyword>
<dbReference type="AlphaFoldDB" id="A0A7T8QRY5"/>
<evidence type="ECO:0000313" key="2">
    <source>
        <dbReference type="EMBL" id="QQP53031.1"/>
    </source>
</evidence>
<dbReference type="Proteomes" id="UP000595437">
    <property type="component" value="Chromosome 3"/>
</dbReference>
<dbReference type="OrthoDB" id="306876at2759"/>
<keyword evidence="1" id="KW-0472">Membrane</keyword>
<dbReference type="EMBL" id="CP045892">
    <property type="protein sequence ID" value="QQP53031.1"/>
    <property type="molecule type" value="Genomic_DNA"/>
</dbReference>
<name>A0A7T8QRY5_CALRO</name>
<protein>
    <submittedName>
        <fullName evidence="2">Uncharacterized protein</fullName>
    </submittedName>
</protein>
<evidence type="ECO:0000256" key="1">
    <source>
        <dbReference type="SAM" id="Phobius"/>
    </source>
</evidence>
<feature type="transmembrane region" description="Helical" evidence="1">
    <location>
        <begin position="47"/>
        <end position="67"/>
    </location>
</feature>
<sequence>FLVSPAYLKTYIILTFSRYETAGVVSVTRSMDIAVAYVIQIVWFGDIPLWTSILGAFVVILAVFTMAMETAFLHILETTFGSYGWC</sequence>
<feature type="non-terminal residue" evidence="2">
    <location>
        <position position="1"/>
    </location>
</feature>
<proteinExistence type="predicted"/>
<keyword evidence="1" id="KW-0812">Transmembrane</keyword>
<keyword evidence="1" id="KW-1133">Transmembrane helix</keyword>
<accession>A0A7T8QRY5</accession>
<evidence type="ECO:0000313" key="3">
    <source>
        <dbReference type="Proteomes" id="UP000595437"/>
    </source>
</evidence>
<gene>
    <name evidence="2" type="ORF">FKW44_005356</name>
</gene>